<feature type="region of interest" description="Disordered" evidence="1">
    <location>
        <begin position="35"/>
        <end position="71"/>
    </location>
</feature>
<keyword evidence="3" id="KW-1185">Reference proteome</keyword>
<dbReference type="KEGG" id="bsb:Bresu_1542"/>
<dbReference type="BioCyc" id="BSUB633149:G1GM8-1530-MONOMER"/>
<dbReference type="EMBL" id="CP002102">
    <property type="protein sequence ID" value="ADL00853.1"/>
    <property type="molecule type" value="Genomic_DNA"/>
</dbReference>
<name>D9QGN7_BRESC</name>
<proteinExistence type="predicted"/>
<dbReference type="OrthoDB" id="7271438at2"/>
<sequence>MSQTLNTTFATRRDAELAIERLVQEHGIERTDIFVAPEGAANSAGEDVSGSDQASAAPGQPQRNDGALNGRIEVSVDVGNDDDVAVIQAAFTEMGGQAAKG</sequence>
<dbReference type="InParanoid" id="D9QGN7"/>
<dbReference type="eggNOG" id="ENOG5033AC7">
    <property type="taxonomic scope" value="Bacteria"/>
</dbReference>
<dbReference type="RefSeq" id="WP_013268955.1">
    <property type="nucleotide sequence ID" value="NC_014375.1"/>
</dbReference>
<dbReference type="HOGENOM" id="CLU_179046_0_0_5"/>
<reference evidence="3" key="1">
    <citation type="journal article" date="2011" name="J. Bacteriol.">
        <title>Genome sequences of eight morphologically diverse alphaproteobacteria.</title>
        <authorList>
            <consortium name="US DOE Joint Genome Institute"/>
            <person name="Brown P.J."/>
            <person name="Kysela D.T."/>
            <person name="Buechlein A."/>
            <person name="Hemmerich C."/>
            <person name="Brun Y.V."/>
        </authorList>
    </citation>
    <scope>NUCLEOTIDE SEQUENCE [LARGE SCALE GENOMIC DNA]</scope>
    <source>
        <strain evidence="3">ATCC 15264 / DSM 4735 / LMG 14903 / NBRC 16000 / CB 81</strain>
    </source>
</reference>
<gene>
    <name evidence="2" type="ordered locus">Bresu_1542</name>
</gene>
<accession>D9QGN7</accession>
<evidence type="ECO:0000313" key="2">
    <source>
        <dbReference type="EMBL" id="ADL00853.1"/>
    </source>
</evidence>
<evidence type="ECO:0000313" key="3">
    <source>
        <dbReference type="Proteomes" id="UP000002696"/>
    </source>
</evidence>
<dbReference type="STRING" id="633149.Bresu_1542"/>
<dbReference type="AlphaFoldDB" id="D9QGN7"/>
<dbReference type="Proteomes" id="UP000002696">
    <property type="component" value="Chromosome"/>
</dbReference>
<protein>
    <submittedName>
        <fullName evidence="2">Uncharacterized protein</fullName>
    </submittedName>
</protein>
<organism evidence="2 3">
    <name type="scientific">Brevundimonas subvibrioides (strain ATCC 15264 / DSM 4735 / LMG 14903 / NBRC 16000 / CB 81)</name>
    <name type="common">Caulobacter subvibrioides</name>
    <dbReference type="NCBI Taxonomy" id="633149"/>
    <lineage>
        <taxon>Bacteria</taxon>
        <taxon>Pseudomonadati</taxon>
        <taxon>Pseudomonadota</taxon>
        <taxon>Alphaproteobacteria</taxon>
        <taxon>Caulobacterales</taxon>
        <taxon>Caulobacteraceae</taxon>
        <taxon>Brevundimonas</taxon>
    </lineage>
</organism>
<evidence type="ECO:0000256" key="1">
    <source>
        <dbReference type="SAM" id="MobiDB-lite"/>
    </source>
</evidence>